<evidence type="ECO:0000313" key="4">
    <source>
        <dbReference type="RefSeq" id="XP_029327528.1"/>
    </source>
</evidence>
<keyword evidence="2" id="KW-1185">Reference proteome</keyword>
<keyword evidence="1" id="KW-0175">Coiled coil</keyword>
<reference evidence="3 4" key="1">
    <citation type="submission" date="2025-04" db="UniProtKB">
        <authorList>
            <consortium name="RefSeq"/>
        </authorList>
    </citation>
    <scope>IDENTIFICATION</scope>
</reference>
<accession>A0A6P7QGP5</accession>
<dbReference type="RefSeq" id="XP_029327528.1">
    <property type="nucleotide sequence ID" value="XM_029471668.1"/>
</dbReference>
<dbReference type="KEGG" id="mcal:115029757"/>
<dbReference type="InterPro" id="IPR053270">
    <property type="entry name" value="Fv1_restriction_factor"/>
</dbReference>
<evidence type="ECO:0000256" key="1">
    <source>
        <dbReference type="SAM" id="Coils"/>
    </source>
</evidence>
<name>A0A6P7QGP5_MUSCR</name>
<proteinExistence type="predicted"/>
<gene>
    <name evidence="3 4" type="primary">LOC115029757</name>
</gene>
<evidence type="ECO:0000313" key="3">
    <source>
        <dbReference type="RefSeq" id="XP_029327527.1"/>
    </source>
</evidence>
<dbReference type="PANTHER" id="PTHR48195">
    <property type="entry name" value="FRIEND VIRUS SUSCEPTIBILITY PROTEIN 1"/>
    <property type="match status" value="1"/>
</dbReference>
<dbReference type="Proteomes" id="UP000515126">
    <property type="component" value="Chromosome 17"/>
</dbReference>
<dbReference type="RefSeq" id="XP_029327527.1">
    <property type="nucleotide sequence ID" value="XM_029471667.1"/>
</dbReference>
<sequence length="515" mass="58265">MNLLSIWNRHFNSPAPSATEVSPVTPSPGSLESTEGPWYELYYKLKEINEFDYPGSPIVSNNGLGDPIYETFDSLGENKENDAAGWLLLASLDKLIKDRNELRDKINQLQNMVKDNKELNDKIDHLQMLINNLKVSKCALEKNLLSSSHKARFMENQTEALIIRLAELQGKFKSQPRKVSAGKVRALVGKEWDPVTWDGDVWEDPIESENFESSDSQVFISPEEVVPSAPPLEILPFSPFTEEINPLLSIKPAVAISKGNAKQDNTDVPQSLKIVAFRPTPRLKAKQAPRGDIESVVHEEVCYTTKELNEFTNSFKQKSGEYVWEWILRVWDNGGRNIKLDPAKFIDMGPLSGDSRFNMEARTVQKGVKSLFEWLAEVFVKRWPTEKELEMPDIPWLSVDEGILRLREIAMLEWIYCVKPSAQQWEGPEDMPFTNPIRRKMVRGAPAHLKSFVLSLLLVPNLRVGDAATQLDELNAMGLIGPRGSRSPVAALNRQKQGDHNYCMSSIDNTMFIMA</sequence>
<evidence type="ECO:0000313" key="2">
    <source>
        <dbReference type="Proteomes" id="UP000515126"/>
    </source>
</evidence>
<protein>
    <submittedName>
        <fullName evidence="3 4">Friend virus susceptibility protein 1-like</fullName>
    </submittedName>
</protein>
<dbReference type="PANTHER" id="PTHR48195:SF2">
    <property type="entry name" value="FRIEND VIRUS SUSCEPTIBILITY PROTEIN 1"/>
    <property type="match status" value="1"/>
</dbReference>
<feature type="coiled-coil region" evidence="1">
    <location>
        <begin position="92"/>
        <end position="136"/>
    </location>
</feature>
<organism evidence="2 3">
    <name type="scientific">Mus caroli</name>
    <name type="common">Ryukyu mouse</name>
    <name type="synonym">Ricefield mouse</name>
    <dbReference type="NCBI Taxonomy" id="10089"/>
    <lineage>
        <taxon>Eukaryota</taxon>
        <taxon>Metazoa</taxon>
        <taxon>Chordata</taxon>
        <taxon>Craniata</taxon>
        <taxon>Vertebrata</taxon>
        <taxon>Euteleostomi</taxon>
        <taxon>Mammalia</taxon>
        <taxon>Eutheria</taxon>
        <taxon>Euarchontoglires</taxon>
        <taxon>Glires</taxon>
        <taxon>Rodentia</taxon>
        <taxon>Myomorpha</taxon>
        <taxon>Muroidea</taxon>
        <taxon>Muridae</taxon>
        <taxon>Murinae</taxon>
        <taxon>Mus</taxon>
        <taxon>Mus</taxon>
    </lineage>
</organism>
<dbReference type="GO" id="GO:0005794">
    <property type="term" value="C:Golgi apparatus"/>
    <property type="evidence" value="ECO:0007669"/>
    <property type="project" value="TreeGrafter"/>
</dbReference>
<dbReference type="GeneID" id="115029757"/>
<dbReference type="AlphaFoldDB" id="A0A6P7QGP5"/>
<dbReference type="GO" id="GO:0009615">
    <property type="term" value="P:response to virus"/>
    <property type="evidence" value="ECO:0007669"/>
    <property type="project" value="TreeGrafter"/>
</dbReference>